<evidence type="ECO:0000313" key="2">
    <source>
        <dbReference type="Proteomes" id="UP000801492"/>
    </source>
</evidence>
<proteinExistence type="predicted"/>
<name>A0A8K0CCL3_IGNLU</name>
<accession>A0A8K0CCL3</accession>
<sequence length="129" mass="14754">MVRNYVRETNRQDWSVENLKQAVDAVLRKEMGLKKASVQLNVLKAFLQRYVKMRANDENVTNNKIYNCDETGISENPKGNSRIIATAEICMSATRAYMPPMLIFPRKQMQKEFEVGLPPGARAEVSETE</sequence>
<evidence type="ECO:0000313" key="1">
    <source>
        <dbReference type="EMBL" id="KAF2881752.1"/>
    </source>
</evidence>
<gene>
    <name evidence="1" type="ORF">ILUMI_24449</name>
</gene>
<dbReference type="OrthoDB" id="6760364at2759"/>
<dbReference type="Gene3D" id="1.10.10.60">
    <property type="entry name" value="Homeodomain-like"/>
    <property type="match status" value="1"/>
</dbReference>
<organism evidence="1 2">
    <name type="scientific">Ignelater luminosus</name>
    <name type="common">Cucubano</name>
    <name type="synonym">Pyrophorus luminosus</name>
    <dbReference type="NCBI Taxonomy" id="2038154"/>
    <lineage>
        <taxon>Eukaryota</taxon>
        <taxon>Metazoa</taxon>
        <taxon>Ecdysozoa</taxon>
        <taxon>Arthropoda</taxon>
        <taxon>Hexapoda</taxon>
        <taxon>Insecta</taxon>
        <taxon>Pterygota</taxon>
        <taxon>Neoptera</taxon>
        <taxon>Endopterygota</taxon>
        <taxon>Coleoptera</taxon>
        <taxon>Polyphaga</taxon>
        <taxon>Elateriformia</taxon>
        <taxon>Elateroidea</taxon>
        <taxon>Elateridae</taxon>
        <taxon>Agrypninae</taxon>
        <taxon>Pyrophorini</taxon>
        <taxon>Ignelater</taxon>
    </lineage>
</organism>
<reference evidence="1" key="1">
    <citation type="submission" date="2019-08" db="EMBL/GenBank/DDBJ databases">
        <title>The genome of the North American firefly Photinus pyralis.</title>
        <authorList>
            <consortium name="Photinus pyralis genome working group"/>
            <person name="Fallon T.R."/>
            <person name="Sander Lower S.E."/>
            <person name="Weng J.-K."/>
        </authorList>
    </citation>
    <scope>NUCLEOTIDE SEQUENCE</scope>
    <source>
        <strain evidence="1">TRF0915ILg1</strain>
        <tissue evidence="1">Whole body</tissue>
    </source>
</reference>
<keyword evidence="2" id="KW-1185">Reference proteome</keyword>
<protein>
    <submittedName>
        <fullName evidence="1">Uncharacterized protein</fullName>
    </submittedName>
</protein>
<comment type="caution">
    <text evidence="1">The sequence shown here is derived from an EMBL/GenBank/DDBJ whole genome shotgun (WGS) entry which is preliminary data.</text>
</comment>
<dbReference type="AlphaFoldDB" id="A0A8K0CCL3"/>
<dbReference type="Proteomes" id="UP000801492">
    <property type="component" value="Unassembled WGS sequence"/>
</dbReference>
<dbReference type="EMBL" id="VTPC01090703">
    <property type="protein sequence ID" value="KAF2881752.1"/>
    <property type="molecule type" value="Genomic_DNA"/>
</dbReference>